<evidence type="ECO:0000256" key="1">
    <source>
        <dbReference type="SAM" id="MobiDB-lite"/>
    </source>
</evidence>
<reference evidence="2 3" key="1">
    <citation type="submission" date="2014-04" db="EMBL/GenBank/DDBJ databases">
        <authorList>
            <consortium name="DOE Joint Genome Institute"/>
            <person name="Kuo A."/>
            <person name="Kohler A."/>
            <person name="Costa M.D."/>
            <person name="Nagy L.G."/>
            <person name="Floudas D."/>
            <person name="Copeland A."/>
            <person name="Barry K.W."/>
            <person name="Cichocki N."/>
            <person name="Veneault-Fourrey C."/>
            <person name="LaButti K."/>
            <person name="Lindquist E.A."/>
            <person name="Lipzen A."/>
            <person name="Lundell T."/>
            <person name="Morin E."/>
            <person name="Murat C."/>
            <person name="Sun H."/>
            <person name="Tunlid A."/>
            <person name="Henrissat B."/>
            <person name="Grigoriev I.V."/>
            <person name="Hibbett D.S."/>
            <person name="Martin F."/>
            <person name="Nordberg H.P."/>
            <person name="Cantor M.N."/>
            <person name="Hua S.X."/>
        </authorList>
    </citation>
    <scope>NUCLEOTIDE SEQUENCE [LARGE SCALE GENOMIC DNA]</scope>
    <source>
        <strain evidence="2 3">Marx 270</strain>
    </source>
</reference>
<feature type="region of interest" description="Disordered" evidence="1">
    <location>
        <begin position="312"/>
        <end position="368"/>
    </location>
</feature>
<reference evidence="3" key="2">
    <citation type="submission" date="2015-01" db="EMBL/GenBank/DDBJ databases">
        <title>Evolutionary Origins and Diversification of the Mycorrhizal Mutualists.</title>
        <authorList>
            <consortium name="DOE Joint Genome Institute"/>
            <consortium name="Mycorrhizal Genomics Consortium"/>
            <person name="Kohler A."/>
            <person name="Kuo A."/>
            <person name="Nagy L.G."/>
            <person name="Floudas D."/>
            <person name="Copeland A."/>
            <person name="Barry K.W."/>
            <person name="Cichocki N."/>
            <person name="Veneault-Fourrey C."/>
            <person name="LaButti K."/>
            <person name="Lindquist E.A."/>
            <person name="Lipzen A."/>
            <person name="Lundell T."/>
            <person name="Morin E."/>
            <person name="Murat C."/>
            <person name="Riley R."/>
            <person name="Ohm R."/>
            <person name="Sun H."/>
            <person name="Tunlid A."/>
            <person name="Henrissat B."/>
            <person name="Grigoriev I.V."/>
            <person name="Hibbett D.S."/>
            <person name="Martin F."/>
        </authorList>
    </citation>
    <scope>NUCLEOTIDE SEQUENCE [LARGE SCALE GENOMIC DNA]</scope>
    <source>
        <strain evidence="3">Marx 270</strain>
    </source>
</reference>
<organism evidence="2 3">
    <name type="scientific">Pisolithus tinctorius Marx 270</name>
    <dbReference type="NCBI Taxonomy" id="870435"/>
    <lineage>
        <taxon>Eukaryota</taxon>
        <taxon>Fungi</taxon>
        <taxon>Dikarya</taxon>
        <taxon>Basidiomycota</taxon>
        <taxon>Agaricomycotina</taxon>
        <taxon>Agaricomycetes</taxon>
        <taxon>Agaricomycetidae</taxon>
        <taxon>Boletales</taxon>
        <taxon>Sclerodermatineae</taxon>
        <taxon>Pisolithaceae</taxon>
        <taxon>Pisolithus</taxon>
    </lineage>
</organism>
<dbReference type="InParanoid" id="A0A0C3NVH5"/>
<keyword evidence="3" id="KW-1185">Reference proteome</keyword>
<dbReference type="EMBL" id="KN831969">
    <property type="protein sequence ID" value="KIO04850.1"/>
    <property type="molecule type" value="Genomic_DNA"/>
</dbReference>
<accession>A0A0C3NVH5</accession>
<evidence type="ECO:0000313" key="2">
    <source>
        <dbReference type="EMBL" id="KIO04850.1"/>
    </source>
</evidence>
<dbReference type="AlphaFoldDB" id="A0A0C3NVH5"/>
<proteinExistence type="predicted"/>
<sequence>MLQSIHPAWQWYVPLLLCFPRAYLPSTAKITSLDARVVMCKDCWVITSPNADFVLELYIFEEVDLCLRADSRFGLVDCFQWPQTYEKNYEYAVCIPRKNTVPTLNIAWFTQTSTDFVLPLGSVYPVGTLEETKVKAFEELLQQLRSRYHPLRNRPVGRDLMTQLVRSVQHEVLRLRHHPLLFRDLVIFVAQLQRKLLDIYALLKYIEILYPLLSSPCSKPVRANRTWMGCFTKDTATCKALYFAGVPVWLVRTEAYISPDMNIKEPVRLMCPEDIVKAMYSEKGVAKPFPSIYHGAGGLLRHIHTRRDYEGTFTEQPEPLQESFATSLSNPSSSTGKQSTKKQTRAGREQATAGPSRGMYPNFLSAHS</sequence>
<dbReference type="HOGENOM" id="CLU_016057_0_1_1"/>
<evidence type="ECO:0000313" key="3">
    <source>
        <dbReference type="Proteomes" id="UP000054217"/>
    </source>
</evidence>
<dbReference type="OrthoDB" id="2804090at2759"/>
<name>A0A0C3NVH5_PISTI</name>
<dbReference type="Proteomes" id="UP000054217">
    <property type="component" value="Unassembled WGS sequence"/>
</dbReference>
<protein>
    <submittedName>
        <fullName evidence="2">Uncharacterized protein</fullName>
    </submittedName>
</protein>
<gene>
    <name evidence="2" type="ORF">M404DRAFT_142180</name>
</gene>